<reference evidence="1" key="1">
    <citation type="journal article" date="2012" name="Nature">
        <title>The oyster genome reveals stress adaptation and complexity of shell formation.</title>
        <authorList>
            <person name="Zhang G."/>
            <person name="Fang X."/>
            <person name="Guo X."/>
            <person name="Li L."/>
            <person name="Luo R."/>
            <person name="Xu F."/>
            <person name="Yang P."/>
            <person name="Zhang L."/>
            <person name="Wang X."/>
            <person name="Qi H."/>
            <person name="Xiong Z."/>
            <person name="Que H."/>
            <person name="Xie Y."/>
            <person name="Holland P.W."/>
            <person name="Paps J."/>
            <person name="Zhu Y."/>
            <person name="Wu F."/>
            <person name="Chen Y."/>
            <person name="Wang J."/>
            <person name="Peng C."/>
            <person name="Meng J."/>
            <person name="Yang L."/>
            <person name="Liu J."/>
            <person name="Wen B."/>
            <person name="Zhang N."/>
            <person name="Huang Z."/>
            <person name="Zhu Q."/>
            <person name="Feng Y."/>
            <person name="Mount A."/>
            <person name="Hedgecock D."/>
            <person name="Xu Z."/>
            <person name="Liu Y."/>
            <person name="Domazet-Loso T."/>
            <person name="Du Y."/>
            <person name="Sun X."/>
            <person name="Zhang S."/>
            <person name="Liu B."/>
            <person name="Cheng P."/>
            <person name="Jiang X."/>
            <person name="Li J."/>
            <person name="Fan D."/>
            <person name="Wang W."/>
            <person name="Fu W."/>
            <person name="Wang T."/>
            <person name="Wang B."/>
            <person name="Zhang J."/>
            <person name="Peng Z."/>
            <person name="Li Y."/>
            <person name="Li N."/>
            <person name="Wang J."/>
            <person name="Chen M."/>
            <person name="He Y."/>
            <person name="Tan F."/>
            <person name="Song X."/>
            <person name="Zheng Q."/>
            <person name="Huang R."/>
            <person name="Yang H."/>
            <person name="Du X."/>
            <person name="Chen L."/>
            <person name="Yang M."/>
            <person name="Gaffney P.M."/>
            <person name="Wang S."/>
            <person name="Luo L."/>
            <person name="She Z."/>
            <person name="Ming Y."/>
            <person name="Huang W."/>
            <person name="Zhang S."/>
            <person name="Huang B."/>
            <person name="Zhang Y."/>
            <person name="Qu T."/>
            <person name="Ni P."/>
            <person name="Miao G."/>
            <person name="Wang J."/>
            <person name="Wang Q."/>
            <person name="Steinberg C.E."/>
            <person name="Wang H."/>
            <person name="Li N."/>
            <person name="Qian L."/>
            <person name="Zhang G."/>
            <person name="Li Y."/>
            <person name="Yang H."/>
            <person name="Liu X."/>
            <person name="Wang J."/>
            <person name="Yin Y."/>
            <person name="Wang J."/>
        </authorList>
    </citation>
    <scope>NUCLEOTIDE SEQUENCE [LARGE SCALE GENOMIC DNA]</scope>
    <source>
        <strain evidence="1">05x7-T-G4-1.051#20</strain>
    </source>
</reference>
<dbReference type="EMBL" id="JH817540">
    <property type="protein sequence ID" value="EKC41104.1"/>
    <property type="molecule type" value="Genomic_DNA"/>
</dbReference>
<accession>K1RBV8</accession>
<sequence>MYKTLPWNVGGHRVQLHLARAGTMTSYFHINLICLHHDQTGPVSDVGHQTVPGLTKAFLKVVV</sequence>
<protein>
    <submittedName>
        <fullName evidence="1">Uncharacterized protein</fullName>
    </submittedName>
</protein>
<dbReference type="HOGENOM" id="CLU_2887905_0_0_1"/>
<evidence type="ECO:0000313" key="1">
    <source>
        <dbReference type="EMBL" id="EKC41104.1"/>
    </source>
</evidence>
<organism evidence="1">
    <name type="scientific">Magallana gigas</name>
    <name type="common">Pacific oyster</name>
    <name type="synonym">Crassostrea gigas</name>
    <dbReference type="NCBI Taxonomy" id="29159"/>
    <lineage>
        <taxon>Eukaryota</taxon>
        <taxon>Metazoa</taxon>
        <taxon>Spiralia</taxon>
        <taxon>Lophotrochozoa</taxon>
        <taxon>Mollusca</taxon>
        <taxon>Bivalvia</taxon>
        <taxon>Autobranchia</taxon>
        <taxon>Pteriomorphia</taxon>
        <taxon>Ostreida</taxon>
        <taxon>Ostreoidea</taxon>
        <taxon>Ostreidae</taxon>
        <taxon>Magallana</taxon>
    </lineage>
</organism>
<dbReference type="InParanoid" id="K1RBV8"/>
<gene>
    <name evidence="1" type="ORF">CGI_10026564</name>
</gene>
<dbReference type="AlphaFoldDB" id="K1RBV8"/>
<proteinExistence type="predicted"/>
<name>K1RBV8_MAGGI</name>